<keyword evidence="2" id="KW-0808">Transferase</keyword>
<reference evidence="9 10" key="1">
    <citation type="submission" date="2015-12" db="EMBL/GenBank/DDBJ databases">
        <title>The genome of Folsomia candida.</title>
        <authorList>
            <person name="Faddeeva A."/>
            <person name="Derks M.F."/>
            <person name="Anvar Y."/>
            <person name="Smit S."/>
            <person name="Van Straalen N."/>
            <person name="Roelofs D."/>
        </authorList>
    </citation>
    <scope>NUCLEOTIDE SEQUENCE [LARGE SCALE GENOMIC DNA]</scope>
    <source>
        <strain evidence="9 10">VU population</strain>
        <tissue evidence="9">Whole body</tissue>
    </source>
</reference>
<dbReference type="PANTHER" id="PTHR24055">
    <property type="entry name" value="MITOGEN-ACTIVATED PROTEIN KINASE"/>
    <property type="match status" value="1"/>
</dbReference>
<dbReference type="SUPFAM" id="SSF56112">
    <property type="entry name" value="Protein kinase-like (PK-like)"/>
    <property type="match status" value="1"/>
</dbReference>
<dbReference type="PROSITE" id="PS50011">
    <property type="entry name" value="PROTEIN_KINASE_DOM"/>
    <property type="match status" value="1"/>
</dbReference>
<feature type="region of interest" description="Disordered" evidence="7">
    <location>
        <begin position="820"/>
        <end position="861"/>
    </location>
</feature>
<dbReference type="Proteomes" id="UP000198287">
    <property type="component" value="Unassembled WGS sequence"/>
</dbReference>
<organism evidence="9 10">
    <name type="scientific">Folsomia candida</name>
    <name type="common">Springtail</name>
    <dbReference type="NCBI Taxonomy" id="158441"/>
    <lineage>
        <taxon>Eukaryota</taxon>
        <taxon>Metazoa</taxon>
        <taxon>Ecdysozoa</taxon>
        <taxon>Arthropoda</taxon>
        <taxon>Hexapoda</taxon>
        <taxon>Collembola</taxon>
        <taxon>Entomobryomorpha</taxon>
        <taxon>Isotomoidea</taxon>
        <taxon>Isotomidae</taxon>
        <taxon>Proisotominae</taxon>
        <taxon>Folsomia</taxon>
    </lineage>
</organism>
<dbReference type="Pfam" id="PF00069">
    <property type="entry name" value="Pkinase"/>
    <property type="match status" value="1"/>
</dbReference>
<dbReference type="AlphaFoldDB" id="A0A226ETQ3"/>
<keyword evidence="3 6" id="KW-0547">Nucleotide-binding</keyword>
<feature type="binding site" evidence="6">
    <location>
        <position position="59"/>
    </location>
    <ligand>
        <name>ATP</name>
        <dbReference type="ChEBI" id="CHEBI:30616"/>
    </ligand>
</feature>
<evidence type="ECO:0000256" key="5">
    <source>
        <dbReference type="ARBA" id="ARBA00022840"/>
    </source>
</evidence>
<feature type="compositionally biased region" description="Polar residues" evidence="7">
    <location>
        <begin position="822"/>
        <end position="837"/>
    </location>
</feature>
<dbReference type="OrthoDB" id="2158884at2759"/>
<evidence type="ECO:0000256" key="7">
    <source>
        <dbReference type="SAM" id="MobiDB-lite"/>
    </source>
</evidence>
<feature type="domain" description="Protein kinase" evidence="8">
    <location>
        <begin position="30"/>
        <end position="353"/>
    </location>
</feature>
<evidence type="ECO:0000256" key="3">
    <source>
        <dbReference type="ARBA" id="ARBA00022741"/>
    </source>
</evidence>
<dbReference type="InterPro" id="IPR011009">
    <property type="entry name" value="Kinase-like_dom_sf"/>
</dbReference>
<dbReference type="EMBL" id="LNIX01000002">
    <property type="protein sequence ID" value="OXA60527.1"/>
    <property type="molecule type" value="Genomic_DNA"/>
</dbReference>
<proteinExistence type="predicted"/>
<comment type="caution">
    <text evidence="9">The sequence shown here is derived from an EMBL/GenBank/DDBJ whole genome shotgun (WGS) entry which is preliminary data.</text>
</comment>
<feature type="compositionally biased region" description="Polar residues" evidence="7">
    <location>
        <begin position="1086"/>
        <end position="1095"/>
    </location>
</feature>
<feature type="compositionally biased region" description="Polar residues" evidence="7">
    <location>
        <begin position="846"/>
        <end position="857"/>
    </location>
</feature>
<feature type="compositionally biased region" description="Polar residues" evidence="7">
    <location>
        <begin position="409"/>
        <end position="427"/>
    </location>
</feature>
<dbReference type="PROSITE" id="PS00107">
    <property type="entry name" value="PROTEIN_KINASE_ATP"/>
    <property type="match status" value="1"/>
</dbReference>
<accession>A0A226ETQ3</accession>
<dbReference type="STRING" id="158441.A0A226ETQ3"/>
<evidence type="ECO:0000256" key="1">
    <source>
        <dbReference type="ARBA" id="ARBA00022527"/>
    </source>
</evidence>
<keyword evidence="1" id="KW-0723">Serine/threonine-protein kinase</keyword>
<name>A0A226ETQ3_FOLCA</name>
<dbReference type="Gene3D" id="1.10.510.10">
    <property type="entry name" value="Transferase(Phosphotransferase) domain 1"/>
    <property type="match status" value="1"/>
</dbReference>
<dbReference type="InterPro" id="IPR050117">
    <property type="entry name" value="MAPK"/>
</dbReference>
<evidence type="ECO:0000313" key="9">
    <source>
        <dbReference type="EMBL" id="OXA60527.1"/>
    </source>
</evidence>
<dbReference type="Gene3D" id="3.30.200.20">
    <property type="entry name" value="Phosphorylase Kinase, domain 1"/>
    <property type="match status" value="1"/>
</dbReference>
<dbReference type="InterPro" id="IPR008271">
    <property type="entry name" value="Ser/Thr_kinase_AS"/>
</dbReference>
<keyword evidence="5 6" id="KW-0067">ATP-binding</keyword>
<feature type="region of interest" description="Disordered" evidence="7">
    <location>
        <begin position="409"/>
        <end position="523"/>
    </location>
</feature>
<dbReference type="OMA" id="MDTGTEY"/>
<dbReference type="InterPro" id="IPR017441">
    <property type="entry name" value="Protein_kinase_ATP_BS"/>
</dbReference>
<feature type="region of interest" description="Disordered" evidence="7">
    <location>
        <begin position="1019"/>
        <end position="1095"/>
    </location>
</feature>
<dbReference type="PROSITE" id="PS00108">
    <property type="entry name" value="PROTEIN_KINASE_ST"/>
    <property type="match status" value="1"/>
</dbReference>
<dbReference type="GO" id="GO:0005524">
    <property type="term" value="F:ATP binding"/>
    <property type="evidence" value="ECO:0007669"/>
    <property type="project" value="UniProtKB-UniRule"/>
</dbReference>
<keyword evidence="4 9" id="KW-0418">Kinase</keyword>
<evidence type="ECO:0000256" key="4">
    <source>
        <dbReference type="ARBA" id="ARBA00022777"/>
    </source>
</evidence>
<dbReference type="FunFam" id="1.10.510.10:FF:000624">
    <property type="entry name" value="Mitogen-activated protein kinase"/>
    <property type="match status" value="1"/>
</dbReference>
<dbReference type="GO" id="GO:0004674">
    <property type="term" value="F:protein serine/threonine kinase activity"/>
    <property type="evidence" value="ECO:0007669"/>
    <property type="project" value="UniProtKB-KW"/>
</dbReference>
<evidence type="ECO:0000259" key="8">
    <source>
        <dbReference type="PROSITE" id="PS50011"/>
    </source>
</evidence>
<sequence length="1095" mass="123275">MGGDTKEGGQGCGPRGLPSIAENDTFLKRFRLIEKIGEGSYSEVIKCKNVETGTFVACKRLRHVYKSWNQVNDIPEVTTLRTLARHPQILQMLEIHYDVKQGKVSLVFEIMDMNLYEFIKDRKRLLPESTVRLFMYQLLKALRHLHKYGVFHRDIKPENILIRLKSNVLKLGDLGSVRGVYSQPPFTEYISTRWYRSPECLLTAGQYGFKMDIWAAGCVFYEILTLQPLFPGSSEIDQINRIHSIMGPPSHKTLQKFSKFAESDKKLYRSKNQQNRWDSMLKVINEFWKNPKYDEGKSKAFDWNNNSTGKEIGLDRKLPAFLTAGARDLVKQMLTYDPDGRPTSQRVMNHPYFNDVRDFKVPESEIVKTPIIAVCGDELGRIMISQYYGHLDLKTLGDKKPQKRIKMQFSTPQKQQASTTVKKSSSPILRGGLSPETPKGQRDKAVLNASDINKKPTNPNIRSRTLKPNLPTRDSKNKLHVTSNQGDSPHKKTVITTDKSVIGVPSGNKNQDAVIENKSPNNKPKIVRQMVETISSSKPSPPPPAAAMPSLRYNLTMMDKNNNNSVVTKRPNVTHKYAGAAIYRSEKISTNIAKETRMALIAQSLENVRQKAKNVENNNSNNYAAKAAKRLGLSYPQTSTDCNNNKLLQQQLPSKYADPLAEKNSGARIVKEIRNLHILEKTNDAAKVAAVGQVELSSPLLKISLRDSDDMDSGARVCNRIAPLHSKFKGENPSAPIENTTNTSIEKVTRIAQILENRHHKTRRFESDASLQIKTLGIYNEPEERDSTLSSIEIKKPINPIIKPYTLKLRSNQENNKHKLIETNSTPQESSSPPSKNGRTDKHNGGATSFVSKNQSLEDPMQYEKHDIATSTKLDNIKMRSIAPDLGNRTQESSLPSTMAKDWNFNVVTTTKPPLPPKYTGVVAYRSELSEQAPATTSVTKEARIAQILENAVQNQNSRRTTKPALLEPKTFGVFIEPAALKRRTERIRAQLRDEVYCSSDDDIVSTMRQKLDILISERARRARGSSHNSPNNNGDEEGQNFESKPKNLRPRKLLKKETLNTAEGDAGGKSMHSLSVGDVKKGRQPFSNYNNNQL</sequence>
<protein>
    <submittedName>
        <fullName evidence="9">MAPK/MAK/MRK overlapping kinase</fullName>
    </submittedName>
</protein>
<evidence type="ECO:0000313" key="10">
    <source>
        <dbReference type="Proteomes" id="UP000198287"/>
    </source>
</evidence>
<keyword evidence="10" id="KW-1185">Reference proteome</keyword>
<evidence type="ECO:0000256" key="6">
    <source>
        <dbReference type="PROSITE-ProRule" id="PRU10141"/>
    </source>
</evidence>
<dbReference type="SMART" id="SM00220">
    <property type="entry name" value="S_TKc"/>
    <property type="match status" value="1"/>
</dbReference>
<dbReference type="InterPro" id="IPR000719">
    <property type="entry name" value="Prot_kinase_dom"/>
</dbReference>
<evidence type="ECO:0000256" key="2">
    <source>
        <dbReference type="ARBA" id="ARBA00022679"/>
    </source>
</evidence>
<gene>
    <name evidence="9" type="ORF">Fcan01_05530</name>
</gene>